<dbReference type="EMBL" id="PKMF04000508">
    <property type="protein sequence ID" value="KAK7828173.1"/>
    <property type="molecule type" value="Genomic_DNA"/>
</dbReference>
<evidence type="ECO:0000313" key="2">
    <source>
        <dbReference type="Proteomes" id="UP000237347"/>
    </source>
</evidence>
<protein>
    <submittedName>
        <fullName evidence="1">Uncharacterized protein</fullName>
    </submittedName>
</protein>
<comment type="caution">
    <text evidence="1">The sequence shown here is derived from an EMBL/GenBank/DDBJ whole genome shotgun (WGS) entry which is preliminary data.</text>
</comment>
<reference evidence="1 2" key="1">
    <citation type="journal article" date="2018" name="Sci. Data">
        <title>The draft genome sequence of cork oak.</title>
        <authorList>
            <person name="Ramos A.M."/>
            <person name="Usie A."/>
            <person name="Barbosa P."/>
            <person name="Barros P.M."/>
            <person name="Capote T."/>
            <person name="Chaves I."/>
            <person name="Simoes F."/>
            <person name="Abreu I."/>
            <person name="Carrasquinho I."/>
            <person name="Faro C."/>
            <person name="Guimaraes J.B."/>
            <person name="Mendonca D."/>
            <person name="Nobrega F."/>
            <person name="Rodrigues L."/>
            <person name="Saibo N.J.M."/>
            <person name="Varela M.C."/>
            <person name="Egas C."/>
            <person name="Matos J."/>
            <person name="Miguel C.M."/>
            <person name="Oliveira M.M."/>
            <person name="Ricardo C.P."/>
            <person name="Goncalves S."/>
        </authorList>
    </citation>
    <scope>NUCLEOTIDE SEQUENCE [LARGE SCALE GENOMIC DNA]</scope>
    <source>
        <strain evidence="2">cv. HL8</strain>
    </source>
</reference>
<sequence>MSNNFLTGFEQAPDFPPWTNLRVLDLSRNELQGSLPVPPPSIYVYYITNNMFSGEISPMFCCVII</sequence>
<keyword evidence="2" id="KW-1185">Reference proteome</keyword>
<gene>
    <name evidence="1" type="ORF">CFP56_030451</name>
</gene>
<name>A0AAW0JNQ4_QUESU</name>
<dbReference type="Gene3D" id="3.80.10.10">
    <property type="entry name" value="Ribonuclease Inhibitor"/>
    <property type="match status" value="1"/>
</dbReference>
<evidence type="ECO:0000313" key="1">
    <source>
        <dbReference type="EMBL" id="KAK7828173.1"/>
    </source>
</evidence>
<dbReference type="InterPro" id="IPR001611">
    <property type="entry name" value="Leu-rich_rpt"/>
</dbReference>
<organism evidence="1 2">
    <name type="scientific">Quercus suber</name>
    <name type="common">Cork oak</name>
    <dbReference type="NCBI Taxonomy" id="58331"/>
    <lineage>
        <taxon>Eukaryota</taxon>
        <taxon>Viridiplantae</taxon>
        <taxon>Streptophyta</taxon>
        <taxon>Embryophyta</taxon>
        <taxon>Tracheophyta</taxon>
        <taxon>Spermatophyta</taxon>
        <taxon>Magnoliopsida</taxon>
        <taxon>eudicotyledons</taxon>
        <taxon>Gunneridae</taxon>
        <taxon>Pentapetalae</taxon>
        <taxon>rosids</taxon>
        <taxon>fabids</taxon>
        <taxon>Fagales</taxon>
        <taxon>Fagaceae</taxon>
        <taxon>Quercus</taxon>
    </lineage>
</organism>
<dbReference type="Pfam" id="PF00560">
    <property type="entry name" value="LRR_1"/>
    <property type="match status" value="1"/>
</dbReference>
<proteinExistence type="predicted"/>
<accession>A0AAW0JNQ4</accession>
<dbReference type="AlphaFoldDB" id="A0AAW0JNQ4"/>
<dbReference type="InterPro" id="IPR032675">
    <property type="entry name" value="LRR_dom_sf"/>
</dbReference>
<dbReference type="SUPFAM" id="SSF52058">
    <property type="entry name" value="L domain-like"/>
    <property type="match status" value="1"/>
</dbReference>
<dbReference type="Proteomes" id="UP000237347">
    <property type="component" value="Unassembled WGS sequence"/>
</dbReference>